<reference evidence="5 6" key="1">
    <citation type="submission" date="2020-12" db="EMBL/GenBank/DDBJ databases">
        <title>De novo assembly of Tibetan sheep genome.</title>
        <authorList>
            <person name="Li X."/>
        </authorList>
    </citation>
    <scope>NUCLEOTIDE SEQUENCE [LARGE SCALE GENOMIC DNA]</scope>
    <source>
        <tissue evidence="5">Heart</tissue>
    </source>
</reference>
<dbReference type="Proteomes" id="UP000664991">
    <property type="component" value="Unassembled WGS sequence"/>
</dbReference>
<dbReference type="Pfam" id="PF00400">
    <property type="entry name" value="WD40"/>
    <property type="match status" value="2"/>
</dbReference>
<dbReference type="Gene3D" id="2.130.10.10">
    <property type="entry name" value="YVTN repeat-like/Quinoprotein amine dehydrogenase"/>
    <property type="match status" value="2"/>
</dbReference>
<proteinExistence type="predicted"/>
<feature type="non-terminal residue" evidence="5">
    <location>
        <position position="1"/>
    </location>
</feature>
<feature type="repeat" description="WD" evidence="3">
    <location>
        <begin position="2047"/>
        <end position="2080"/>
    </location>
</feature>
<dbReference type="InterPro" id="IPR001680">
    <property type="entry name" value="WD40_rpt"/>
</dbReference>
<feature type="region of interest" description="Disordered" evidence="4">
    <location>
        <begin position="2474"/>
        <end position="2497"/>
    </location>
</feature>
<feature type="compositionally biased region" description="Polar residues" evidence="4">
    <location>
        <begin position="2474"/>
        <end position="2488"/>
    </location>
</feature>
<dbReference type="GO" id="GO:0060271">
    <property type="term" value="P:cilium assembly"/>
    <property type="evidence" value="ECO:0007669"/>
    <property type="project" value="TreeGrafter"/>
</dbReference>
<protein>
    <recommendedName>
        <fullName evidence="7">Cilia and flagella associated protein 54</fullName>
    </recommendedName>
</protein>
<dbReference type="SMART" id="SM00320">
    <property type="entry name" value="WD40"/>
    <property type="match status" value="5"/>
</dbReference>
<evidence type="ECO:0000256" key="1">
    <source>
        <dbReference type="ARBA" id="ARBA00022574"/>
    </source>
</evidence>
<dbReference type="InterPro" id="IPR019775">
    <property type="entry name" value="WD40_repeat_CS"/>
</dbReference>
<feature type="compositionally biased region" description="Low complexity" evidence="4">
    <location>
        <begin position="2360"/>
        <end position="2372"/>
    </location>
</feature>
<comment type="caution">
    <text evidence="5">The sequence shown here is derived from an EMBL/GenBank/DDBJ whole genome shotgun (WGS) entry which is preliminary data.</text>
</comment>
<evidence type="ECO:0008006" key="7">
    <source>
        <dbReference type="Google" id="ProtNLM"/>
    </source>
</evidence>
<dbReference type="PANTHER" id="PTHR33487">
    <property type="entry name" value="CILIA- AND FLAGELLA-ASSOCIATED PROTEIN 54"/>
    <property type="match status" value="1"/>
</dbReference>
<organism evidence="5 6">
    <name type="scientific">Ovis aries</name>
    <name type="common">Sheep</name>
    <dbReference type="NCBI Taxonomy" id="9940"/>
    <lineage>
        <taxon>Eukaryota</taxon>
        <taxon>Metazoa</taxon>
        <taxon>Chordata</taxon>
        <taxon>Craniata</taxon>
        <taxon>Vertebrata</taxon>
        <taxon>Euteleostomi</taxon>
        <taxon>Mammalia</taxon>
        <taxon>Eutheria</taxon>
        <taxon>Laurasiatheria</taxon>
        <taxon>Artiodactyla</taxon>
        <taxon>Ruminantia</taxon>
        <taxon>Pecora</taxon>
        <taxon>Bovidae</taxon>
        <taxon>Caprinae</taxon>
        <taxon>Ovis</taxon>
    </lineage>
</organism>
<dbReference type="FunFam" id="2.130.10.10:FF:000726">
    <property type="entry name" value="Neural precursor cell-expressed, developmentally down-regulated 1"/>
    <property type="match status" value="1"/>
</dbReference>
<feature type="region of interest" description="Disordered" evidence="4">
    <location>
        <begin position="2350"/>
        <end position="2372"/>
    </location>
</feature>
<dbReference type="SUPFAM" id="SSF50978">
    <property type="entry name" value="WD40 repeat-like"/>
    <property type="match status" value="1"/>
</dbReference>
<dbReference type="FunFam" id="2.130.10.10:FF:001509">
    <property type="entry name" value="Protein NEDD1"/>
    <property type="match status" value="1"/>
</dbReference>
<evidence type="ECO:0000256" key="2">
    <source>
        <dbReference type="ARBA" id="ARBA00022737"/>
    </source>
</evidence>
<dbReference type="PANTHER" id="PTHR33487:SF1">
    <property type="entry name" value="CILIA- AND FLAGELLA-ASSOCIATED PROTEIN 54"/>
    <property type="match status" value="1"/>
</dbReference>
<keyword evidence="2" id="KW-0677">Repeat</keyword>
<accession>A0A836AKE0</accession>
<evidence type="ECO:0000313" key="6">
    <source>
        <dbReference type="Proteomes" id="UP000664991"/>
    </source>
</evidence>
<dbReference type="EMBL" id="JAEMGP010000003">
    <property type="protein sequence ID" value="KAG5212265.1"/>
    <property type="molecule type" value="Genomic_DNA"/>
</dbReference>
<dbReference type="PROSITE" id="PS50082">
    <property type="entry name" value="WD_REPEATS_2"/>
    <property type="match status" value="1"/>
</dbReference>
<evidence type="ECO:0000313" key="5">
    <source>
        <dbReference type="EMBL" id="KAG5212265.1"/>
    </source>
</evidence>
<dbReference type="InterPro" id="IPR015943">
    <property type="entry name" value="WD40/YVTN_repeat-like_dom_sf"/>
</dbReference>
<evidence type="ECO:0000256" key="4">
    <source>
        <dbReference type="SAM" id="MobiDB-lite"/>
    </source>
</evidence>
<name>A0A836AKE0_SHEEP</name>
<dbReference type="InterPro" id="IPR036322">
    <property type="entry name" value="WD40_repeat_dom_sf"/>
</dbReference>
<dbReference type="PROSITE" id="PS00678">
    <property type="entry name" value="WD_REPEATS_1"/>
    <property type="match status" value="1"/>
</dbReference>
<evidence type="ECO:0000256" key="3">
    <source>
        <dbReference type="PROSITE-ProRule" id="PRU00221"/>
    </source>
</evidence>
<sequence length="2625" mass="294522">KKPEEQLFLAYELLDRAIGGINLNCMLTALPNGSSVIDHCYATHNHYVDGDMCKPVTPNNFIMDLHLELIQAQHRIAVVLLDQLQVLQTPTVSKNTSTKGTEKLKKPASPDCFTELSVMNKIRKNKLSKAIYLMQKTLLIFEKDATCSSLQNYLTEAYSLIEKTEAEQSIQYSHQKCVETAKGKKSRVPPPPILLSRTYRSVTLKPAPFVSDVKIPADGKSVFEVKGLETNEKYVFAVAAYCSSGKLIGDAIGETTKPILVYPPLSAVTTRMLLTQVAYQTGNYDLAKKVFSPVWDYFVASPPQGDQSIICLSNIMTITQRRLHSDILTESSSILLYLFLRNIFVTSDIKIKEENFFCDNIKGNEIFPSQQIARLIECERVLVALELSNYLNDSSYALQAVTQCYGLLAPIIYHNIVLVPVVQEALIPSTHIAVYLIWYIVILYITTELSGAEDPIFLYPIVLNWSVKGAVKEVMKFKQRPRFLEFFTQVMQKCMHDEKFQPMLEITNPVYDFLKRRNESLLGIKKLKYKDTFSKKVIKPVKKYRAAVVEIGKTTEMKPKKKAKKKETLREFLHKNPFISEMPEHERNKRADVRKVAHRFLVENLNPLILSYVKKKRFHQIFLEEMPWKAQMNLYLASAHFNLLLTKLGERTKIKFGSSPIMVSFRSCDPNMFSLYNSGTVLPTGKMTLENYKVLLDFLLTAKKRKAHLPSDAEEFLAFLNSKMSGENVSKTQTVYESDSQSGLSSKEKDRSANVALLDHFMKIFLYCRRAMVLAHRGGYWTLLQNCCRALWNFTQELQILHKQTVDLYKTFPISQDNFLCISVLPFYLGAELLIDMLIELQNTDSIKTIDEKGEFSVPSCYGNIKNDKGGSSLTFEHPLDDVNVVDLKWIHDFVLKSLELVYQVEKWETLVSLAIQFNAVSHERYTEQVTPLLVYAQRQLLLQISKCKGPDISQQACVRYETEYKQKITCRNFVGIQLKINPPTNKGTAIGQRADVLKKLIHSEYSRAKELLCVPVDVTDTLRCFRETLEKSKYHNRSIRHSRKLLSLFLAQTQGDKGGVNNLKLAAGKVEFSLGTEEMHMPTPPDLSQEHFRVFSSVEKSKLPSSQLGLVISSYYETINVLKTSNQRSLNVQALHELGNLLIFAQKKRAAFKCWSQALDEIFRKEDVLHTWKELGSSLTNATDGRSPPGSKDYSEELLSKVGIWGCLQGAVISAKIAQFIQTLDVEKRTNCCLLSAFLFQGLLRTTLPHPKAERCYAQYEITQLLPGIELFSDRYRADICSVIASLYYVIRELHFAKQNLVIEVLTDLGFFSEAFHELSQIFYAKNMPSSVPTSYKPTGKMKQFQSFDSGKPLISKENMQVTESKDDNFLDPISLNSREYFNIHLWLRCRLALVTAFVAQIRGIGIVKENDITDYVSLINEVCVEAKAAGDRELQAEFLMQAVIIGLQEKHLKADIIKSLQMITFGETIELPSSNTDYASPLLPLKNIYLPHVMLLAKTKMRIGHTVAKQVYYTSKKKDPSKWLPALHFFEIALKLARTSGTEEHEVEAEIFFQKGKIECQILMEEKPPTMQLESLFEAIQLSLRHDQNSGLIRDSYLEIALLLLHIRKSKSKLPVSPLTTIKVSEAVLAINLLIGKKNARTDKVSQGALSNIPEFASMDLFSSYTDYLLDNYQVVFQTGCTFSYLSEEIHEDVDSQKRNPIKVDITWILLLRYYIHLQRINNMSKLLASLKPGSGMSLPDDTLLTSLFNSGLILRQKEMHFFLKRFLQLYSSSCIDEFPKELFQVMESPPVLEKVLYDSASKTGVTDASLHSDLSLKSVTSPLYGDSVPSVVVTQAVNKELCFQWYIPPLEKPPKETEPMVLLLYAYNMKPLNISDVASTACNSVVISVHEKLSNLTQIAEISLPTTPKVTSNENLREVEETEEKSIDTEMEAERSQEVPHSPTANQPVSDMWSGGTFRLKSIEICGNYPYVLRFSSDGLFSVLTGNISELGVFNPGGWDEMQLEKLGYNFLVTASSSGDKIVVSSCKCKPVPLLELGEGQKQTCVSLNSTSMYLVSGGLNSTVNIWDLKSKRVHRSLKDHKDEVTCVTYNWNDCYVASGSLSGEIILHSVTTNLSSTPFGHGNNQSIRHLKYSLFKKSLLGSVSDNGIVTLWDVNSQSPYHNFDSTHKAPASGICFSPVNELLFVTVGLDKRIILYDTSSKKLVKTLVADAPLTAVDFMPDGATLAIGSSRGKIYQYDLRMLKSPIKTISAHKTSVQCIAFQYSTVLSKSGLNKGCSNKPTAVNKRTVNVSAGGGGAQNPGVLREAATASVAAALPQPTAAAVGKGAVAPQDKAGLPRSIITDTLSKETESGKNQDFSGFDDSGKSSLGDMFSPVRDDAVVNKGVDESIGKGDGLDFLPQLNSVFPPRKNPVVSSTSVLHSSPLNVFMGSPGKEENENHDLTAESKKMYLGKQESKDSFKQFAKLISGAETGNLNASPSSNQTRSPEKFEKPEKEIEAQLINEPPGNGSSTPNPKIASSVTAGVASSLSEKIVDTIGNSRPNAPLSSVQIRFIQNMIQETLDDFREACHRDIVNLQVEMIKQFHMQLNEMHSLLERYSVNEGLVAEIERLREENKRLRAHF</sequence>
<feature type="compositionally biased region" description="Basic and acidic residues" evidence="4">
    <location>
        <begin position="1918"/>
        <end position="1941"/>
    </location>
</feature>
<gene>
    <name evidence="5" type="ORF">JEQ12_014694</name>
</gene>
<keyword evidence="1 3" id="KW-0853">WD repeat</keyword>
<feature type="region of interest" description="Disordered" evidence="4">
    <location>
        <begin position="1914"/>
        <end position="1953"/>
    </location>
</feature>
<dbReference type="CDD" id="cd00200">
    <property type="entry name" value="WD40"/>
    <property type="match status" value="1"/>
</dbReference>